<dbReference type="Pfam" id="PF07690">
    <property type="entry name" value="MFS_1"/>
    <property type="match status" value="1"/>
</dbReference>
<dbReference type="InterPro" id="IPR011701">
    <property type="entry name" value="MFS"/>
</dbReference>
<gene>
    <name evidence="2" type="ORF">LCGC14_3011710</name>
</gene>
<keyword evidence="1" id="KW-0472">Membrane</keyword>
<dbReference type="InterPro" id="IPR036259">
    <property type="entry name" value="MFS_trans_sf"/>
</dbReference>
<accession>A0A0F8XKS2</accession>
<feature type="transmembrane region" description="Helical" evidence="1">
    <location>
        <begin position="6"/>
        <end position="26"/>
    </location>
</feature>
<proteinExistence type="predicted"/>
<evidence type="ECO:0000256" key="1">
    <source>
        <dbReference type="SAM" id="Phobius"/>
    </source>
</evidence>
<organism evidence="2">
    <name type="scientific">marine sediment metagenome</name>
    <dbReference type="NCBI Taxonomy" id="412755"/>
    <lineage>
        <taxon>unclassified sequences</taxon>
        <taxon>metagenomes</taxon>
        <taxon>ecological metagenomes</taxon>
    </lineage>
</organism>
<feature type="transmembrane region" description="Helical" evidence="1">
    <location>
        <begin position="92"/>
        <end position="110"/>
    </location>
</feature>
<dbReference type="Gene3D" id="1.20.1250.20">
    <property type="entry name" value="MFS general substrate transporter like domains"/>
    <property type="match status" value="1"/>
</dbReference>
<feature type="transmembrane region" description="Helical" evidence="1">
    <location>
        <begin position="122"/>
        <end position="146"/>
    </location>
</feature>
<feature type="non-terminal residue" evidence="2">
    <location>
        <position position="362"/>
    </location>
</feature>
<keyword evidence="1" id="KW-1133">Transmembrane helix</keyword>
<dbReference type="EMBL" id="LAZR01062353">
    <property type="protein sequence ID" value="KKK61700.1"/>
    <property type="molecule type" value="Genomic_DNA"/>
</dbReference>
<dbReference type="GO" id="GO:0022857">
    <property type="term" value="F:transmembrane transporter activity"/>
    <property type="evidence" value="ECO:0007669"/>
    <property type="project" value="InterPro"/>
</dbReference>
<dbReference type="SUPFAM" id="SSF103473">
    <property type="entry name" value="MFS general substrate transporter"/>
    <property type="match status" value="1"/>
</dbReference>
<comment type="caution">
    <text evidence="2">The sequence shown here is derived from an EMBL/GenBank/DDBJ whole genome shotgun (WGS) entry which is preliminary data.</text>
</comment>
<sequence>LLRQIGWKGLLIVFGLPGLIVGYFFLRERFSKAASSLKSSRADHSSSKASIPVAFFAVFLIGIMLRVIGTFGLLSFIPAYLVNALGLHPDRAALLAGLGFAGGLICAPITGRTADKIGPLPVLLVVTGALVPIIFLFGLSTTRWLVPFFINYFIGALGGKGQGKTTWAREQFLRSRRALAFDITAEYEKCLIVADSLELVLGIEGKEIARIKNKSLKDEMKIMAEAPNGIIIAEAAQITFSAFRKLQARVARTRGWIFAEGTFEGSTGWYPELWQHYQTPGTDGVSFSLPSWTNLSFYPKGREDPEILRQESLHSKDFFLERFAAIPAKPEGIIISEFQNRIHVGDYPFNPDLPVEISNDPG</sequence>
<reference evidence="2" key="1">
    <citation type="journal article" date="2015" name="Nature">
        <title>Complex archaea that bridge the gap between prokaryotes and eukaryotes.</title>
        <authorList>
            <person name="Spang A."/>
            <person name="Saw J.H."/>
            <person name="Jorgensen S.L."/>
            <person name="Zaremba-Niedzwiedzka K."/>
            <person name="Martijn J."/>
            <person name="Lind A.E."/>
            <person name="van Eijk R."/>
            <person name="Schleper C."/>
            <person name="Guy L."/>
            <person name="Ettema T.J."/>
        </authorList>
    </citation>
    <scope>NUCLEOTIDE SEQUENCE</scope>
</reference>
<keyword evidence="1" id="KW-0812">Transmembrane</keyword>
<feature type="transmembrane region" description="Helical" evidence="1">
    <location>
        <begin position="53"/>
        <end position="80"/>
    </location>
</feature>
<name>A0A0F8XKS2_9ZZZZ</name>
<dbReference type="AlphaFoldDB" id="A0A0F8XKS2"/>
<evidence type="ECO:0000313" key="2">
    <source>
        <dbReference type="EMBL" id="KKK61700.1"/>
    </source>
</evidence>
<feature type="non-terminal residue" evidence="2">
    <location>
        <position position="1"/>
    </location>
</feature>
<protein>
    <recommendedName>
        <fullName evidence="3">Major facilitator superfamily (MFS) profile domain-containing protein</fullName>
    </recommendedName>
</protein>
<evidence type="ECO:0008006" key="3">
    <source>
        <dbReference type="Google" id="ProtNLM"/>
    </source>
</evidence>